<reference evidence="2 3" key="1">
    <citation type="journal article" date="2018" name="Mol. Biol. Evol.">
        <title>Broad Genomic Sampling Reveals a Smut Pathogenic Ancestry of the Fungal Clade Ustilaginomycotina.</title>
        <authorList>
            <person name="Kijpornyongpan T."/>
            <person name="Mondo S.J."/>
            <person name="Barry K."/>
            <person name="Sandor L."/>
            <person name="Lee J."/>
            <person name="Lipzen A."/>
            <person name="Pangilinan J."/>
            <person name="LaButti K."/>
            <person name="Hainaut M."/>
            <person name="Henrissat B."/>
            <person name="Grigoriev I.V."/>
            <person name="Spatafora J.W."/>
            <person name="Aime M.C."/>
        </authorList>
    </citation>
    <scope>NUCLEOTIDE SEQUENCE [LARGE SCALE GENOMIC DNA]</scope>
    <source>
        <strain evidence="2 3">MCA 3645</strain>
    </source>
</reference>
<dbReference type="InParanoid" id="A0A317XTI9"/>
<feature type="region of interest" description="Disordered" evidence="1">
    <location>
        <begin position="1"/>
        <end position="119"/>
    </location>
</feature>
<feature type="compositionally biased region" description="Polar residues" evidence="1">
    <location>
        <begin position="154"/>
        <end position="163"/>
    </location>
</feature>
<feature type="compositionally biased region" description="Polar residues" evidence="1">
    <location>
        <begin position="1"/>
        <end position="11"/>
    </location>
</feature>
<gene>
    <name evidence="2" type="ORF">BCV70DRAFT_205344</name>
</gene>
<feature type="region of interest" description="Disordered" evidence="1">
    <location>
        <begin position="132"/>
        <end position="179"/>
    </location>
</feature>
<evidence type="ECO:0000313" key="2">
    <source>
        <dbReference type="EMBL" id="PWZ01595.1"/>
    </source>
</evidence>
<feature type="compositionally biased region" description="Low complexity" evidence="1">
    <location>
        <begin position="164"/>
        <end position="179"/>
    </location>
</feature>
<protein>
    <submittedName>
        <fullName evidence="2">Uncharacterized protein</fullName>
    </submittedName>
</protein>
<feature type="compositionally biased region" description="Polar residues" evidence="1">
    <location>
        <begin position="52"/>
        <end position="65"/>
    </location>
</feature>
<accession>A0A317XTI9</accession>
<keyword evidence="3" id="KW-1185">Reference proteome</keyword>
<organism evidence="2 3">
    <name type="scientific">Testicularia cyperi</name>
    <dbReference type="NCBI Taxonomy" id="1882483"/>
    <lineage>
        <taxon>Eukaryota</taxon>
        <taxon>Fungi</taxon>
        <taxon>Dikarya</taxon>
        <taxon>Basidiomycota</taxon>
        <taxon>Ustilaginomycotina</taxon>
        <taxon>Ustilaginomycetes</taxon>
        <taxon>Ustilaginales</taxon>
        <taxon>Anthracoideaceae</taxon>
        <taxon>Testicularia</taxon>
    </lineage>
</organism>
<sequence>MPPKRTSSIPERSSLRRARISPSPAPSLPPTRRRRSNHNRQSSDIEIDDLLPSSSPARSTHSQKTPALRPTRQSPTRRSASPASPHRSDALEDSTEDSDTSADSNSSLTLDDGEAEDDPEFTVIDNDMAVYVQLPSPSPSNNRSRELVPGRGTPQASGSRPQNTPTTPATPSSAVSTASRTALTTYPMPDNAVCKVVSDFPPLTAPAPAGFVVADTACSHCQKAEVHCTLGTGFNSRGKPRKTACDYCNVNKKGRCNANEYRGRMTRNKRLIRSGLKSVERLQHLLEQHVAIPAERRKAMEYLRNIDKAITKASDSDND</sequence>
<evidence type="ECO:0000313" key="3">
    <source>
        <dbReference type="Proteomes" id="UP000246740"/>
    </source>
</evidence>
<name>A0A317XTI9_9BASI</name>
<feature type="compositionally biased region" description="Low complexity" evidence="1">
    <location>
        <begin position="101"/>
        <end position="110"/>
    </location>
</feature>
<evidence type="ECO:0000256" key="1">
    <source>
        <dbReference type="SAM" id="MobiDB-lite"/>
    </source>
</evidence>
<dbReference type="AlphaFoldDB" id="A0A317XTI9"/>
<feature type="compositionally biased region" description="Acidic residues" evidence="1">
    <location>
        <begin position="91"/>
        <end position="100"/>
    </location>
</feature>
<dbReference type="Proteomes" id="UP000246740">
    <property type="component" value="Unassembled WGS sequence"/>
</dbReference>
<dbReference type="EMBL" id="KZ819190">
    <property type="protein sequence ID" value="PWZ01595.1"/>
    <property type="molecule type" value="Genomic_DNA"/>
</dbReference>
<feature type="compositionally biased region" description="Low complexity" evidence="1">
    <location>
        <begin position="69"/>
        <end position="85"/>
    </location>
</feature>
<proteinExistence type="predicted"/>